<dbReference type="RefSeq" id="WP_152594787.1">
    <property type="nucleotide sequence ID" value="NZ_JBFBMH010000018.1"/>
</dbReference>
<keyword evidence="1" id="KW-1133">Transmembrane helix</keyword>
<name>A0ABV3LIX7_9MICO</name>
<feature type="domain" description="Protein-glutamine gamma-glutamyltransferase-like C-terminal" evidence="2">
    <location>
        <begin position="131"/>
        <end position="199"/>
    </location>
</feature>
<keyword evidence="1" id="KW-0472">Membrane</keyword>
<feature type="transmembrane region" description="Helical" evidence="1">
    <location>
        <begin position="63"/>
        <end position="84"/>
    </location>
</feature>
<dbReference type="Pfam" id="PF13559">
    <property type="entry name" value="DUF4129"/>
    <property type="match status" value="1"/>
</dbReference>
<evidence type="ECO:0000256" key="1">
    <source>
        <dbReference type="SAM" id="Phobius"/>
    </source>
</evidence>
<dbReference type="EMBL" id="JBFBMH010000018">
    <property type="protein sequence ID" value="MEW1975863.1"/>
    <property type="molecule type" value="Genomic_DNA"/>
</dbReference>
<proteinExistence type="predicted"/>
<evidence type="ECO:0000259" key="2">
    <source>
        <dbReference type="Pfam" id="PF13559"/>
    </source>
</evidence>
<reference evidence="3 4" key="1">
    <citation type="submission" date="2024-06" db="EMBL/GenBank/DDBJ databases">
        <title>The Natural Products Discovery Center: Release of the First 8490 Sequenced Strains for Exploring Actinobacteria Biosynthetic Diversity.</title>
        <authorList>
            <person name="Kalkreuter E."/>
            <person name="Kautsar S.A."/>
            <person name="Yang D."/>
            <person name="Bader C.D."/>
            <person name="Teijaro C.N."/>
            <person name="Fluegel L."/>
            <person name="Davis C.M."/>
            <person name="Simpson J.R."/>
            <person name="Lauterbach L."/>
            <person name="Steele A.D."/>
            <person name="Gui C."/>
            <person name="Meng S."/>
            <person name="Li G."/>
            <person name="Viehrig K."/>
            <person name="Ye F."/>
            <person name="Su P."/>
            <person name="Kiefer A.F."/>
            <person name="Nichols A."/>
            <person name="Cepeda A.J."/>
            <person name="Yan W."/>
            <person name="Fan B."/>
            <person name="Jiang Y."/>
            <person name="Adhikari A."/>
            <person name="Zheng C.-J."/>
            <person name="Schuster L."/>
            <person name="Cowan T.M."/>
            <person name="Smanski M.J."/>
            <person name="Chevrette M.G."/>
            <person name="De Carvalho L.P.S."/>
            <person name="Shen B."/>
        </authorList>
    </citation>
    <scope>NUCLEOTIDE SEQUENCE [LARGE SCALE GENOMIC DNA]</scope>
    <source>
        <strain evidence="3 4">NPDC077434</strain>
    </source>
</reference>
<dbReference type="Proteomes" id="UP001553715">
    <property type="component" value="Unassembled WGS sequence"/>
</dbReference>
<evidence type="ECO:0000313" key="3">
    <source>
        <dbReference type="EMBL" id="MEW1975863.1"/>
    </source>
</evidence>
<gene>
    <name evidence="3" type="ORF">AB0301_12425</name>
</gene>
<dbReference type="InterPro" id="IPR025403">
    <property type="entry name" value="TgpA-like_C"/>
</dbReference>
<comment type="caution">
    <text evidence="3">The sequence shown here is derived from an EMBL/GenBank/DDBJ whole genome shotgun (WGS) entry which is preliminary data.</text>
</comment>
<keyword evidence="1" id="KW-0812">Transmembrane</keyword>
<keyword evidence="4" id="KW-1185">Reference proteome</keyword>
<sequence>MIRLDIDPYVPDGDDARRWAEQELQDPRYADAKPTWFDYLAEDVAEFISGLFSPDTGQQVGNLALIIVTVVIVAALITVLILWGRPRGSRRVRRPATDLLGERDRRTAAQLRADAARSAREGDWDAATVLRFRALARALLERDIIDPAPGATAQAIAREAAVAFDAQRVELTAAASAFDDVRYLRRPASEQSYRALAETDDRLASLHPVLSGSPLSNPDALEGAQA</sequence>
<evidence type="ECO:0000313" key="4">
    <source>
        <dbReference type="Proteomes" id="UP001553715"/>
    </source>
</evidence>
<protein>
    <submittedName>
        <fullName evidence="3">DUF4129 domain-containing protein</fullName>
    </submittedName>
</protein>
<organism evidence="3 4">
    <name type="scientific">Microbacterium profundi</name>
    <dbReference type="NCBI Taxonomy" id="450380"/>
    <lineage>
        <taxon>Bacteria</taxon>
        <taxon>Bacillati</taxon>
        <taxon>Actinomycetota</taxon>
        <taxon>Actinomycetes</taxon>
        <taxon>Micrococcales</taxon>
        <taxon>Microbacteriaceae</taxon>
        <taxon>Microbacterium</taxon>
    </lineage>
</organism>
<accession>A0ABV3LIX7</accession>